<feature type="domain" description="ABC transporter" evidence="9">
    <location>
        <begin position="255"/>
        <end position="499"/>
    </location>
</feature>
<dbReference type="InterPro" id="IPR003593">
    <property type="entry name" value="AAA+_ATPase"/>
</dbReference>
<evidence type="ECO:0000256" key="8">
    <source>
        <dbReference type="ARBA" id="ARBA00023136"/>
    </source>
</evidence>
<keyword evidence="11" id="KW-1185">Reference proteome</keyword>
<dbReference type="PROSITE" id="PS50893">
    <property type="entry name" value="ABC_TRANSPORTER_2"/>
    <property type="match status" value="2"/>
</dbReference>
<evidence type="ECO:0000256" key="3">
    <source>
        <dbReference type="ARBA" id="ARBA00022597"/>
    </source>
</evidence>
<dbReference type="STRING" id="366584.SAMN05216377_13113"/>
<keyword evidence="5" id="KW-0547">Nucleotide-binding</keyword>
<dbReference type="RefSeq" id="WP_093089800.1">
    <property type="nucleotide sequence ID" value="NZ_FNBE01000031.1"/>
</dbReference>
<dbReference type="Pfam" id="PF00005">
    <property type="entry name" value="ABC_tran"/>
    <property type="match status" value="2"/>
</dbReference>
<keyword evidence="4" id="KW-0677">Repeat</keyword>
<sequence>MTDSTAPFIRLTGISKSFPGVRALDDVSLDIRAGEVHSLTGENGSGKSTLAKIVNGTHQPDAGTVEIDGVPTVITKPSTALALGIVSISQELTLAPTLSVAENIFIGRMPRTRWGTVDWDRCVREAQAILDDLRVHVNPRTAVRDLSLELQQEIEIARAISTNARLLILDEATSSLSEAATDRLLEIVEEQRDRGVGVLMISHRMPELYRSCSVASVLRDGRLMGTVPLPQTPEDALVRLMVGRDLDDYFGSRDVTPEAVALKVTDLHTLDGALLPTSFEVRRGEILGVAGLVGSGKAELGMALGGAIPSAGTIEVGGREAAITNPRQAVDSGIGYVPDDRKGQAILPNRSVAENFALAWRGTLSRLGVLRVREEATLVRDGMRRYGVVAANENVRISTLSGGNQQKVVLGRTFARGCTVFVLSEPTRGIDVGSKSQVYALLQEQVAAGAAVVLISSELPEILGLADRVLVFHRGGVHAEFDAEGLDEETVAAVAVSGRPQTAAA</sequence>
<evidence type="ECO:0000256" key="4">
    <source>
        <dbReference type="ARBA" id="ARBA00022737"/>
    </source>
</evidence>
<evidence type="ECO:0000256" key="2">
    <source>
        <dbReference type="ARBA" id="ARBA00022475"/>
    </source>
</evidence>
<evidence type="ECO:0000313" key="10">
    <source>
        <dbReference type="EMBL" id="SDH65281.1"/>
    </source>
</evidence>
<keyword evidence="8" id="KW-0472">Membrane</keyword>
<keyword evidence="2" id="KW-1003">Cell membrane</keyword>
<evidence type="ECO:0000256" key="7">
    <source>
        <dbReference type="ARBA" id="ARBA00022967"/>
    </source>
</evidence>
<evidence type="ECO:0000259" key="9">
    <source>
        <dbReference type="PROSITE" id="PS50893"/>
    </source>
</evidence>
<evidence type="ECO:0000256" key="6">
    <source>
        <dbReference type="ARBA" id="ARBA00022840"/>
    </source>
</evidence>
<keyword evidence="3" id="KW-0762">Sugar transport</keyword>
<reference evidence="10 11" key="1">
    <citation type="submission" date="2016-10" db="EMBL/GenBank/DDBJ databases">
        <authorList>
            <person name="de Groot N.N."/>
        </authorList>
    </citation>
    <scope>NUCLEOTIDE SEQUENCE [LARGE SCALE GENOMIC DNA]</scope>
    <source>
        <strain evidence="10 11">CGMCC 4.3143</strain>
    </source>
</reference>
<name>A0A1G8E5V9_PSEOR</name>
<dbReference type="InterPro" id="IPR050107">
    <property type="entry name" value="ABC_carbohydrate_import_ATPase"/>
</dbReference>
<dbReference type="CDD" id="cd03216">
    <property type="entry name" value="ABC_Carb_Monos_I"/>
    <property type="match status" value="1"/>
</dbReference>
<dbReference type="InterPro" id="IPR003439">
    <property type="entry name" value="ABC_transporter-like_ATP-bd"/>
</dbReference>
<dbReference type="AlphaFoldDB" id="A0A1G8E5V9"/>
<keyword evidence="6 10" id="KW-0067">ATP-binding</keyword>
<dbReference type="GO" id="GO:0005524">
    <property type="term" value="F:ATP binding"/>
    <property type="evidence" value="ECO:0007669"/>
    <property type="project" value="UniProtKB-KW"/>
</dbReference>
<proteinExistence type="predicted"/>
<dbReference type="Proteomes" id="UP000198967">
    <property type="component" value="Unassembled WGS sequence"/>
</dbReference>
<dbReference type="PROSITE" id="PS00211">
    <property type="entry name" value="ABC_TRANSPORTER_1"/>
    <property type="match status" value="1"/>
</dbReference>
<evidence type="ECO:0000256" key="1">
    <source>
        <dbReference type="ARBA" id="ARBA00022448"/>
    </source>
</evidence>
<dbReference type="EMBL" id="FNBE01000031">
    <property type="protein sequence ID" value="SDH65281.1"/>
    <property type="molecule type" value="Genomic_DNA"/>
</dbReference>
<organism evidence="10 11">
    <name type="scientific">Pseudonocardia oroxyli</name>
    <dbReference type="NCBI Taxonomy" id="366584"/>
    <lineage>
        <taxon>Bacteria</taxon>
        <taxon>Bacillati</taxon>
        <taxon>Actinomycetota</taxon>
        <taxon>Actinomycetes</taxon>
        <taxon>Pseudonocardiales</taxon>
        <taxon>Pseudonocardiaceae</taxon>
        <taxon>Pseudonocardia</taxon>
    </lineage>
</organism>
<dbReference type="InterPro" id="IPR017871">
    <property type="entry name" value="ABC_transporter-like_CS"/>
</dbReference>
<keyword evidence="7" id="KW-1278">Translocase</keyword>
<evidence type="ECO:0000313" key="11">
    <source>
        <dbReference type="Proteomes" id="UP000198967"/>
    </source>
</evidence>
<protein>
    <submittedName>
        <fullName evidence="10">Monosaccharide ABC transporter ATP-binding protein, CUT2 family</fullName>
    </submittedName>
</protein>
<dbReference type="GO" id="GO:0016887">
    <property type="term" value="F:ATP hydrolysis activity"/>
    <property type="evidence" value="ECO:0007669"/>
    <property type="project" value="InterPro"/>
</dbReference>
<dbReference type="OrthoDB" id="3651648at2"/>
<dbReference type="Gene3D" id="3.40.50.300">
    <property type="entry name" value="P-loop containing nucleotide triphosphate hydrolases"/>
    <property type="match status" value="2"/>
</dbReference>
<dbReference type="InterPro" id="IPR027417">
    <property type="entry name" value="P-loop_NTPase"/>
</dbReference>
<dbReference type="CDD" id="cd03215">
    <property type="entry name" value="ABC_Carb_Monos_II"/>
    <property type="match status" value="1"/>
</dbReference>
<dbReference type="PANTHER" id="PTHR43790">
    <property type="entry name" value="CARBOHYDRATE TRANSPORT ATP-BINDING PROTEIN MG119-RELATED"/>
    <property type="match status" value="1"/>
</dbReference>
<dbReference type="SMART" id="SM00382">
    <property type="entry name" value="AAA"/>
    <property type="match status" value="2"/>
</dbReference>
<dbReference type="SUPFAM" id="SSF52540">
    <property type="entry name" value="P-loop containing nucleoside triphosphate hydrolases"/>
    <property type="match status" value="2"/>
</dbReference>
<accession>A0A1G8E5V9</accession>
<feature type="domain" description="ABC transporter" evidence="9">
    <location>
        <begin position="9"/>
        <end position="245"/>
    </location>
</feature>
<gene>
    <name evidence="10" type="ORF">SAMN05216377_13113</name>
</gene>
<evidence type="ECO:0000256" key="5">
    <source>
        <dbReference type="ARBA" id="ARBA00022741"/>
    </source>
</evidence>
<dbReference type="PANTHER" id="PTHR43790:SF3">
    <property type="entry name" value="D-ALLOSE IMPORT ATP-BINDING PROTEIN ALSA-RELATED"/>
    <property type="match status" value="1"/>
</dbReference>
<keyword evidence="1" id="KW-0813">Transport</keyword>